<organism evidence="2 3">
    <name type="scientific">Clostridium ganghwense</name>
    <dbReference type="NCBI Taxonomy" id="312089"/>
    <lineage>
        <taxon>Bacteria</taxon>
        <taxon>Bacillati</taxon>
        <taxon>Bacillota</taxon>
        <taxon>Clostridia</taxon>
        <taxon>Eubacteriales</taxon>
        <taxon>Clostridiaceae</taxon>
        <taxon>Clostridium</taxon>
    </lineage>
</organism>
<feature type="transmembrane region" description="Helical" evidence="1">
    <location>
        <begin position="79"/>
        <end position="98"/>
    </location>
</feature>
<feature type="transmembrane region" description="Helical" evidence="1">
    <location>
        <begin position="104"/>
        <end position="125"/>
    </location>
</feature>
<dbReference type="Proteomes" id="UP001079657">
    <property type="component" value="Unassembled WGS sequence"/>
</dbReference>
<reference evidence="2" key="1">
    <citation type="submission" date="2022-12" db="EMBL/GenBank/DDBJ databases">
        <authorList>
            <person name="Wang J."/>
        </authorList>
    </citation>
    <scope>NUCLEOTIDE SEQUENCE</scope>
    <source>
        <strain evidence="2">HY-42-06</strain>
    </source>
</reference>
<gene>
    <name evidence="2" type="ORF">OXH55_02270</name>
</gene>
<keyword evidence="1" id="KW-0472">Membrane</keyword>
<name>A0ABT4CK94_9CLOT</name>
<keyword evidence="3" id="KW-1185">Reference proteome</keyword>
<feature type="transmembrane region" description="Helical" evidence="1">
    <location>
        <begin position="12"/>
        <end position="31"/>
    </location>
</feature>
<feature type="transmembrane region" description="Helical" evidence="1">
    <location>
        <begin position="43"/>
        <end position="67"/>
    </location>
</feature>
<dbReference type="RefSeq" id="WP_268047850.1">
    <property type="nucleotide sequence ID" value="NZ_JAPQES010000001.1"/>
</dbReference>
<proteinExistence type="predicted"/>
<evidence type="ECO:0000313" key="3">
    <source>
        <dbReference type="Proteomes" id="UP001079657"/>
    </source>
</evidence>
<dbReference type="EMBL" id="JAPQES010000001">
    <property type="protein sequence ID" value="MCY6369473.1"/>
    <property type="molecule type" value="Genomic_DNA"/>
</dbReference>
<comment type="caution">
    <text evidence="2">The sequence shown here is derived from an EMBL/GenBank/DDBJ whole genome shotgun (WGS) entry which is preliminary data.</text>
</comment>
<keyword evidence="1" id="KW-0812">Transmembrane</keyword>
<sequence length="136" mass="15413">MEQKIRNITYTILNLSQIIVLLFALMIYTSFNKNLPWYESCGTQFLVIPIVCIPLLLMIGVGLKFLSKKYNMSSLNIKLPFYSAAAIFLPIILDLGMLSRVLVAIGALVCIALIIMTIYVITIHFKNFIINKHETV</sequence>
<evidence type="ECO:0000313" key="2">
    <source>
        <dbReference type="EMBL" id="MCY6369473.1"/>
    </source>
</evidence>
<protein>
    <submittedName>
        <fullName evidence="2">Uncharacterized protein</fullName>
    </submittedName>
</protein>
<keyword evidence="1" id="KW-1133">Transmembrane helix</keyword>
<accession>A0ABT4CK94</accession>
<evidence type="ECO:0000256" key="1">
    <source>
        <dbReference type="SAM" id="Phobius"/>
    </source>
</evidence>